<evidence type="ECO:0000256" key="2">
    <source>
        <dbReference type="SAM" id="Phobius"/>
    </source>
</evidence>
<feature type="transmembrane region" description="Helical" evidence="2">
    <location>
        <begin position="61"/>
        <end position="79"/>
    </location>
</feature>
<keyword evidence="2" id="KW-0472">Membrane</keyword>
<sequence length="234" mass="25290">MMSLKPSASAAAEGCRIASTPRSALTARSTPLQVINILGNFVRIWSVYSLYSHLSSTGDSIVGFIFSCLVPASVIFLILQKPWKGRPLPNSQGAHRGAKSLRFGWRTRALFIGPLGLAALDMFCPWFAQYDKIVPTVVNGGVLALYFVLWAKGLLACRPLVDFSASTKPPVREANCSKLGRMGSQAELTSKPAEPKRKTQGCVGLTLPPDHKEGRPQGAALLSWQGDKRSSNGY</sequence>
<dbReference type="PANTHER" id="PTHR47513:SF1">
    <property type="entry name" value="OS07G0283200 PROTEIN"/>
    <property type="match status" value="1"/>
</dbReference>
<dbReference type="EMBL" id="LT934113">
    <property type="protein sequence ID" value="VAH29007.1"/>
    <property type="molecule type" value="Genomic_DNA"/>
</dbReference>
<organism evidence="3 4">
    <name type="scientific">Triticum turgidum subsp. durum</name>
    <name type="common">Durum wheat</name>
    <name type="synonym">Triticum durum</name>
    <dbReference type="NCBI Taxonomy" id="4567"/>
    <lineage>
        <taxon>Eukaryota</taxon>
        <taxon>Viridiplantae</taxon>
        <taxon>Streptophyta</taxon>
        <taxon>Embryophyta</taxon>
        <taxon>Tracheophyta</taxon>
        <taxon>Spermatophyta</taxon>
        <taxon>Magnoliopsida</taxon>
        <taxon>Liliopsida</taxon>
        <taxon>Poales</taxon>
        <taxon>Poaceae</taxon>
        <taxon>BOP clade</taxon>
        <taxon>Pooideae</taxon>
        <taxon>Triticodae</taxon>
        <taxon>Triticeae</taxon>
        <taxon>Triticinae</taxon>
        <taxon>Triticum</taxon>
    </lineage>
</organism>
<feature type="transmembrane region" description="Helical" evidence="2">
    <location>
        <begin position="134"/>
        <end position="151"/>
    </location>
</feature>
<reference evidence="3 4" key="1">
    <citation type="submission" date="2017-09" db="EMBL/GenBank/DDBJ databases">
        <authorList>
            <consortium name="International Durum Wheat Genome Sequencing Consortium (IDWGSC)"/>
            <person name="Milanesi L."/>
        </authorList>
    </citation>
    <scope>NUCLEOTIDE SEQUENCE [LARGE SCALE GENOMIC DNA]</scope>
    <source>
        <strain evidence="4">cv. Svevo</strain>
    </source>
</reference>
<dbReference type="PANTHER" id="PTHR47513">
    <property type="entry name" value="ZINC TRANSPORTER"/>
    <property type="match status" value="1"/>
</dbReference>
<accession>A0A9R1NQ57</accession>
<dbReference type="AlphaFoldDB" id="A0A9R1NQ57"/>
<keyword evidence="2" id="KW-1133">Transmembrane helix</keyword>
<evidence type="ECO:0000313" key="4">
    <source>
        <dbReference type="Proteomes" id="UP000324705"/>
    </source>
</evidence>
<gene>
    <name evidence="3" type="ORF">TRITD_2Av1G075640</name>
</gene>
<name>A0A9R1NQ57_TRITD</name>
<dbReference type="Gramene" id="TRITD2Av1G075640.4">
    <property type="protein sequence ID" value="TRITD2Av1G075640.4"/>
    <property type="gene ID" value="TRITD2Av1G075640"/>
</dbReference>
<keyword evidence="4" id="KW-1185">Reference proteome</keyword>
<evidence type="ECO:0000256" key="1">
    <source>
        <dbReference type="SAM" id="MobiDB-lite"/>
    </source>
</evidence>
<keyword evidence="2" id="KW-0812">Transmembrane</keyword>
<protein>
    <submittedName>
        <fullName evidence="3">Uncharacterized protein</fullName>
    </submittedName>
</protein>
<evidence type="ECO:0000313" key="3">
    <source>
        <dbReference type="EMBL" id="VAH29007.1"/>
    </source>
</evidence>
<feature type="region of interest" description="Disordered" evidence="1">
    <location>
        <begin position="183"/>
        <end position="234"/>
    </location>
</feature>
<dbReference type="Proteomes" id="UP000324705">
    <property type="component" value="Chromosome 2A"/>
</dbReference>
<proteinExistence type="predicted"/>
<feature type="transmembrane region" description="Helical" evidence="2">
    <location>
        <begin position="109"/>
        <end position="128"/>
    </location>
</feature>